<sequence length="225" mass="25576">MIGGIDMEISKINYYINDLSSNKAIEIPKACPNCGIGNNPTTSNISSMDTKEGKVIGLFHRCTACQKSHMTLQEYHAGNDYTTMAIVYPNKVITDIDPLFIECAPRFVEFYSEAIEAEKIGLENIAGTGYRSAIECLVKDYALYFELDTKEYLSDPKFSFNNAIDRYVKDDDLLKGVLHFIREVGNHYTHWDKDTNITLPVLKTYVEIILQIFKSKFMLKNLPTV</sequence>
<proteinExistence type="predicted"/>
<evidence type="ECO:0000313" key="1">
    <source>
        <dbReference type="EMBL" id="ONK26333.1"/>
    </source>
</evidence>
<evidence type="ECO:0000313" key="4">
    <source>
        <dbReference type="Proteomes" id="UP000188946"/>
    </source>
</evidence>
<protein>
    <recommendedName>
        <fullName evidence="5">DUF4145 domain-containing protein</fullName>
    </recommendedName>
</protein>
<dbReference type="AlphaFoldDB" id="A0AB36JKZ2"/>
<gene>
    <name evidence="2" type="ORF">BVE84_05685</name>
    <name evidence="1" type="ORF">BVE86_07625</name>
</gene>
<dbReference type="EMBL" id="MSPT01000016">
    <property type="protein sequence ID" value="ONK26333.1"/>
    <property type="molecule type" value="Genomic_DNA"/>
</dbReference>
<accession>A0AB36JKZ2</accession>
<comment type="caution">
    <text evidence="1">The sequence shown here is derived from an EMBL/GenBank/DDBJ whole genome shotgun (WGS) entry which is preliminary data.</text>
</comment>
<organism evidence="1 3">
    <name type="scientific">Streptococcus azizii</name>
    <dbReference type="NCBI Taxonomy" id="1579424"/>
    <lineage>
        <taxon>Bacteria</taxon>
        <taxon>Bacillati</taxon>
        <taxon>Bacillota</taxon>
        <taxon>Bacilli</taxon>
        <taxon>Lactobacillales</taxon>
        <taxon>Streptococcaceae</taxon>
        <taxon>Streptococcus</taxon>
    </lineage>
</organism>
<dbReference type="Proteomes" id="UP000188600">
    <property type="component" value="Unassembled WGS sequence"/>
</dbReference>
<evidence type="ECO:0000313" key="3">
    <source>
        <dbReference type="Proteomes" id="UP000188600"/>
    </source>
</evidence>
<name>A0AB36JKZ2_9STRE</name>
<dbReference type="Proteomes" id="UP000188946">
    <property type="component" value="Unassembled WGS sequence"/>
</dbReference>
<evidence type="ECO:0000313" key="2">
    <source>
        <dbReference type="EMBL" id="ONK29080.1"/>
    </source>
</evidence>
<evidence type="ECO:0008006" key="5">
    <source>
        <dbReference type="Google" id="ProtNLM"/>
    </source>
</evidence>
<dbReference type="EMBL" id="MSPR01000009">
    <property type="protein sequence ID" value="ONK29080.1"/>
    <property type="molecule type" value="Genomic_DNA"/>
</dbReference>
<reference evidence="3 4" key="1">
    <citation type="submission" date="2016-12" db="EMBL/GenBank/DDBJ databases">
        <authorList>
            <person name="Gulvik C.A."/>
        </authorList>
    </citation>
    <scope>NUCLEOTIDE SEQUENCE [LARGE SCALE GENOMIC DNA]</scope>
    <source>
        <strain evidence="2 4">12-5202</strain>
        <strain evidence="1 3">12-5291</strain>
    </source>
</reference>
<keyword evidence="4" id="KW-1185">Reference proteome</keyword>